<protein>
    <recommendedName>
        <fullName evidence="5">Bifunctional protein PyrR</fullName>
    </recommendedName>
    <domain>
        <recommendedName>
            <fullName evidence="5">Pyrimidine operon regulatory protein</fullName>
        </recommendedName>
    </domain>
    <domain>
        <recommendedName>
            <fullName evidence="5">Uracil phosphoribosyltransferase</fullName>
            <shortName evidence="5">UPRTase</shortName>
            <ecNumber evidence="5">2.4.2.9</ecNumber>
        </recommendedName>
    </domain>
</protein>
<dbReference type="EMBL" id="JACRTL010000005">
    <property type="protein sequence ID" value="MBC8611357.1"/>
    <property type="molecule type" value="Genomic_DNA"/>
</dbReference>
<comment type="similarity">
    <text evidence="1 5">Belongs to the purine/pyrimidine phosphoribosyltransferase family. PyrR subfamily.</text>
</comment>
<comment type="caution">
    <text evidence="7">The sequence shown here is derived from an EMBL/GenBank/DDBJ whole genome shotgun (WGS) entry which is preliminary data.</text>
</comment>
<comment type="subunit">
    <text evidence="5">Homodimer and homohexamer; in equilibrium.</text>
</comment>
<dbReference type="NCBIfam" id="NF003548">
    <property type="entry name" value="PRK05205.1-4"/>
    <property type="match status" value="1"/>
</dbReference>
<dbReference type="GO" id="GO:0004845">
    <property type="term" value="F:uracil phosphoribosyltransferase activity"/>
    <property type="evidence" value="ECO:0007669"/>
    <property type="project" value="UniProtKB-UniRule"/>
</dbReference>
<feature type="domain" description="Phosphoribosyltransferase" evidence="6">
    <location>
        <begin position="34"/>
        <end position="180"/>
    </location>
</feature>
<dbReference type="PANTHER" id="PTHR11608">
    <property type="entry name" value="BIFUNCTIONAL PROTEIN PYRR"/>
    <property type="match status" value="1"/>
</dbReference>
<keyword evidence="8" id="KW-1185">Reference proteome</keyword>
<evidence type="ECO:0000313" key="8">
    <source>
        <dbReference type="Proteomes" id="UP000632659"/>
    </source>
</evidence>
<dbReference type="InterPro" id="IPR000836">
    <property type="entry name" value="PRTase_dom"/>
</dbReference>
<evidence type="ECO:0000256" key="4">
    <source>
        <dbReference type="ARBA" id="ARBA00023163"/>
    </source>
</evidence>
<keyword evidence="4 5" id="KW-0804">Transcription</keyword>
<reference evidence="7" key="1">
    <citation type="submission" date="2020-08" db="EMBL/GenBank/DDBJ databases">
        <title>Genome public.</title>
        <authorList>
            <person name="Liu C."/>
            <person name="Sun Q."/>
        </authorList>
    </citation>
    <scope>NUCLEOTIDE SEQUENCE</scope>
    <source>
        <strain evidence="7">NSJ-15</strain>
    </source>
</reference>
<dbReference type="SUPFAM" id="SSF53271">
    <property type="entry name" value="PRTase-like"/>
    <property type="match status" value="1"/>
</dbReference>
<dbReference type="NCBIfam" id="NF003549">
    <property type="entry name" value="PRK05205.1-5"/>
    <property type="match status" value="1"/>
</dbReference>
<comment type="function">
    <text evidence="5">Regulates transcriptional attenuation of the pyrimidine nucleotide (pyr) operon by binding in a uridine-dependent manner to specific sites on pyr mRNA. This disrupts an antiterminator hairpin in the RNA and favors formation of a downstream transcription terminator, leading to a reduced expression of downstream genes.</text>
</comment>
<dbReference type="FunFam" id="3.40.50.2020:FF:000020">
    <property type="entry name" value="Bifunctional protein PyrR"/>
    <property type="match status" value="1"/>
</dbReference>
<evidence type="ECO:0000256" key="1">
    <source>
        <dbReference type="ARBA" id="ARBA00005565"/>
    </source>
</evidence>
<evidence type="ECO:0000256" key="3">
    <source>
        <dbReference type="ARBA" id="ARBA00023015"/>
    </source>
</evidence>
<comment type="catalytic activity">
    <reaction evidence="5">
        <text>UMP + diphosphate = 5-phospho-alpha-D-ribose 1-diphosphate + uracil</text>
        <dbReference type="Rhea" id="RHEA:13017"/>
        <dbReference type="ChEBI" id="CHEBI:17568"/>
        <dbReference type="ChEBI" id="CHEBI:33019"/>
        <dbReference type="ChEBI" id="CHEBI:57865"/>
        <dbReference type="ChEBI" id="CHEBI:58017"/>
        <dbReference type="EC" id="2.4.2.9"/>
    </reaction>
</comment>
<dbReference type="Gene3D" id="3.40.50.2020">
    <property type="match status" value="1"/>
</dbReference>
<comment type="function">
    <text evidence="5">Also displays a weak uracil phosphoribosyltransferase activity which is not physiologically significant.</text>
</comment>
<dbReference type="InterPro" id="IPR050137">
    <property type="entry name" value="PyrR_bifunctional"/>
</dbReference>
<dbReference type="GO" id="GO:0003723">
    <property type="term" value="F:RNA binding"/>
    <property type="evidence" value="ECO:0007669"/>
    <property type="project" value="UniProtKB-UniRule"/>
</dbReference>
<dbReference type="CDD" id="cd06223">
    <property type="entry name" value="PRTases_typeI"/>
    <property type="match status" value="1"/>
</dbReference>
<evidence type="ECO:0000313" key="7">
    <source>
        <dbReference type="EMBL" id="MBC8611357.1"/>
    </source>
</evidence>
<keyword evidence="3 5" id="KW-0805">Transcription regulation</keyword>
<gene>
    <name evidence="5 7" type="primary">pyrR</name>
    <name evidence="7" type="ORF">H8702_09610</name>
</gene>
<dbReference type="Proteomes" id="UP000632659">
    <property type="component" value="Unassembled WGS sequence"/>
</dbReference>
<dbReference type="EC" id="2.4.2.9" evidence="5"/>
<dbReference type="HAMAP" id="MF_01219">
    <property type="entry name" value="PyrR"/>
    <property type="match status" value="1"/>
</dbReference>
<accession>A0A8J6PG71</accession>
<keyword evidence="5" id="KW-0694">RNA-binding</keyword>
<evidence type="ECO:0000256" key="5">
    <source>
        <dbReference type="HAMAP-Rule" id="MF_01219"/>
    </source>
</evidence>
<dbReference type="GO" id="GO:0006353">
    <property type="term" value="P:DNA-templated transcription termination"/>
    <property type="evidence" value="ECO:0007669"/>
    <property type="project" value="UniProtKB-UniRule"/>
</dbReference>
<proteinExistence type="inferred from homology"/>
<evidence type="ECO:0000259" key="6">
    <source>
        <dbReference type="Pfam" id="PF00156"/>
    </source>
</evidence>
<dbReference type="PANTHER" id="PTHR11608:SF0">
    <property type="entry name" value="BIFUNCTIONAL PROTEIN PYRR"/>
    <property type="match status" value="1"/>
</dbReference>
<dbReference type="Pfam" id="PF00156">
    <property type="entry name" value="Pribosyltran"/>
    <property type="match status" value="1"/>
</dbReference>
<keyword evidence="2 5" id="KW-0806">Transcription termination</keyword>
<evidence type="ECO:0000256" key="2">
    <source>
        <dbReference type="ARBA" id="ARBA00022472"/>
    </source>
</evidence>
<name>A0A8J6PG71_9FIRM</name>
<organism evidence="7 8">
    <name type="scientific">Massiliimalia timonensis</name>
    <dbReference type="NCBI Taxonomy" id="1987501"/>
    <lineage>
        <taxon>Bacteria</taxon>
        <taxon>Bacillati</taxon>
        <taxon>Bacillota</taxon>
        <taxon>Clostridia</taxon>
        <taxon>Eubacteriales</taxon>
        <taxon>Oscillospiraceae</taxon>
        <taxon>Massiliimalia</taxon>
    </lineage>
</organism>
<keyword evidence="5 7" id="KW-0328">Glycosyltransferase</keyword>
<dbReference type="InterPro" id="IPR029057">
    <property type="entry name" value="PRTase-like"/>
</dbReference>
<feature type="short sequence motif" description="PRPP-binding" evidence="5">
    <location>
        <begin position="124"/>
        <end position="136"/>
    </location>
</feature>
<dbReference type="InterPro" id="IPR023050">
    <property type="entry name" value="PyrR"/>
</dbReference>
<sequence length="203" mass="22292">MSAFLLCNNAVSKAGAYLEPSHGKEVQQVERKLILDEKAMERAIARISYEIIERNKGADELCVVGILSRGAELAGRIAGKISQIENKQVPCGVLDITAFRDDSKKETAGDDQTDLPFPIEGKRVVLVDDVIYTGRSARSAMEAVMKRGRAKAIQLAALVDRGHRELPIRADFIGKNLPTSKQETVQVLVKERDGVNSVYILSE</sequence>
<keyword evidence="5 7" id="KW-0808">Transferase</keyword>
<dbReference type="AlphaFoldDB" id="A0A8J6PG71"/>